<evidence type="ECO:0000313" key="2">
    <source>
        <dbReference type="EMBL" id="GAA3715733.1"/>
    </source>
</evidence>
<dbReference type="Proteomes" id="UP001500902">
    <property type="component" value="Unassembled WGS sequence"/>
</dbReference>
<protein>
    <submittedName>
        <fullName evidence="2">Uncharacterized protein</fullName>
    </submittedName>
</protein>
<name>A0ABP7EAZ5_9ACTN</name>
<evidence type="ECO:0000313" key="3">
    <source>
        <dbReference type="Proteomes" id="UP001500902"/>
    </source>
</evidence>
<accession>A0ABP7EAZ5</accession>
<keyword evidence="1" id="KW-1133">Transmembrane helix</keyword>
<evidence type="ECO:0000256" key="1">
    <source>
        <dbReference type="SAM" id="Phobius"/>
    </source>
</evidence>
<proteinExistence type="predicted"/>
<dbReference type="EMBL" id="BAAAZP010000231">
    <property type="protein sequence ID" value="GAA3715733.1"/>
    <property type="molecule type" value="Genomic_DNA"/>
</dbReference>
<keyword evidence="1" id="KW-0472">Membrane</keyword>
<comment type="caution">
    <text evidence="2">The sequence shown here is derived from an EMBL/GenBank/DDBJ whole genome shotgun (WGS) entry which is preliminary data.</text>
</comment>
<reference evidence="3" key="1">
    <citation type="journal article" date="2019" name="Int. J. Syst. Evol. Microbiol.">
        <title>The Global Catalogue of Microorganisms (GCM) 10K type strain sequencing project: providing services to taxonomists for standard genome sequencing and annotation.</title>
        <authorList>
            <consortium name="The Broad Institute Genomics Platform"/>
            <consortium name="The Broad Institute Genome Sequencing Center for Infectious Disease"/>
            <person name="Wu L."/>
            <person name="Ma J."/>
        </authorList>
    </citation>
    <scope>NUCLEOTIDE SEQUENCE [LARGE SCALE GENOMIC DNA]</scope>
    <source>
        <strain evidence="3">JCM 16904</strain>
    </source>
</reference>
<dbReference type="RefSeq" id="WP_344895582.1">
    <property type="nucleotide sequence ID" value="NZ_BAAAZP010000231.1"/>
</dbReference>
<gene>
    <name evidence="2" type="ORF">GCM10022224_096730</name>
</gene>
<sequence length="391" mass="41392">MTDQRLRELFDDLAETLPEGPSRASELWRQGTRRRARGRWTAAAVAATVTALVVAGVALSPEPVERGITIYPSLTPTPAIPPPPAMDTAPPPSGEAGLPTLATELPQEWAGLPVVSAVPGPVLALAEFGDGKIYLLKSGGRVPLDVKLGDSVDAGGNGGTPLKPNALAPDGTMAAFPQKDEVVVVDLVIGQVRRYPVPGFNEVVLWRGERLLVEQEEANYLLDLATGKVRRQPYAGFAGVAGYRDLRIVSPGEGGRTVLQEGGWEVELDVRRLTDEGGMPVGVLGRHGWQRGGLVAQSAYAHDDLPAVAADVVVVADVATGRVVRTLLLPWGNSPDTRCGKRGCAVRGWIGQETVIIESGDRLLGWNIGTGALSRVADLPEGVIAYSLRGW</sequence>
<keyword evidence="3" id="KW-1185">Reference proteome</keyword>
<keyword evidence="1" id="KW-0812">Transmembrane</keyword>
<feature type="transmembrane region" description="Helical" evidence="1">
    <location>
        <begin position="40"/>
        <end position="59"/>
    </location>
</feature>
<organism evidence="2 3">
    <name type="scientific">Nonomuraea antimicrobica</name>
    <dbReference type="NCBI Taxonomy" id="561173"/>
    <lineage>
        <taxon>Bacteria</taxon>
        <taxon>Bacillati</taxon>
        <taxon>Actinomycetota</taxon>
        <taxon>Actinomycetes</taxon>
        <taxon>Streptosporangiales</taxon>
        <taxon>Streptosporangiaceae</taxon>
        <taxon>Nonomuraea</taxon>
    </lineage>
</organism>